<sequence>MISPRRPLTDDIKLQIINEKEQNGSSVYAIAKKLGRSPSTVRCFLKCYGNDHQLSRKRGRKPKLTDEIEEFIAQFSDNKDISCSKIAAEIKKKFPDVSLSKETVRVIRQKLQKGNNDLETPSSGRTSHYGEFENGVFIGRFTQKDDDERKEFAAKILELNRPIVLSSTAIIGVGENGVLTRCNKGEMPVFTAFTAKGKLLEITVWGAIANGWKSPLINIKGDMLLGEALKNYGISDEVLEKLGPHVFLDERMLKGEIFPFLEFFPHDSSDLNPLNDLFSKIQFEVKNRQFRNEEELISFVEYLWNIISMDDIQNYIQQFYDRINHCVFNPCEGCR</sequence>
<dbReference type="SUPFAM" id="SSF46689">
    <property type="entry name" value="Homeodomain-like"/>
    <property type="match status" value="1"/>
</dbReference>
<comment type="caution">
    <text evidence="1">The sequence shown here is derived from an EMBL/GenBank/DDBJ whole genome shotgun (WGS) entry which is preliminary data.</text>
</comment>
<gene>
    <name evidence="1" type="ORF">CL6EHI_156300</name>
</gene>
<dbReference type="InterPro" id="IPR009057">
    <property type="entry name" value="Homeodomain-like_sf"/>
</dbReference>
<proteinExistence type="predicted"/>
<dbReference type="GO" id="GO:0003676">
    <property type="term" value="F:nucleic acid binding"/>
    <property type="evidence" value="ECO:0007669"/>
    <property type="project" value="InterPro"/>
</dbReference>
<dbReference type="InterPro" id="IPR036397">
    <property type="entry name" value="RNaseH_sf"/>
</dbReference>
<dbReference type="VEuPathDB" id="AmoebaDB:KM1_190320"/>
<evidence type="ECO:0000313" key="1">
    <source>
        <dbReference type="EMBL" id="GAT96221.1"/>
    </source>
</evidence>
<reference evidence="1 2" key="1">
    <citation type="submission" date="2016-05" db="EMBL/GenBank/DDBJ databases">
        <title>First whole genome sequencing of Entamoeba histolytica HM1:IMSS-clone-6.</title>
        <authorList>
            <person name="Mukherjee Avik.K."/>
            <person name="Izumyama S."/>
            <person name="Nakada-Tsukui K."/>
            <person name="Nozaki T."/>
        </authorList>
    </citation>
    <scope>NUCLEOTIDE SEQUENCE [LARGE SCALE GENOMIC DNA]</scope>
    <source>
        <strain evidence="1 2">HM1:IMSS clone 6</strain>
    </source>
</reference>
<dbReference type="VEuPathDB" id="AmoebaDB:EHI7A_112870"/>
<dbReference type="Proteomes" id="UP000078387">
    <property type="component" value="Unassembled WGS sequence"/>
</dbReference>
<dbReference type="VEuPathDB" id="AmoebaDB:EHI8A_122110"/>
<dbReference type="Gene3D" id="3.30.420.10">
    <property type="entry name" value="Ribonuclease H-like superfamily/Ribonuclease H"/>
    <property type="match status" value="1"/>
</dbReference>
<dbReference type="VEuPathDB" id="AmoebaDB:EHI5A_106200"/>
<dbReference type="Pfam" id="PF13384">
    <property type="entry name" value="HTH_23"/>
    <property type="match status" value="1"/>
</dbReference>
<accession>A0A5K1VCW8</accession>
<dbReference type="EMBL" id="BDEQ01000001">
    <property type="protein sequence ID" value="GAT96221.1"/>
    <property type="molecule type" value="Genomic_DNA"/>
</dbReference>
<protein>
    <recommendedName>
        <fullName evidence="3">Tc3 transposase DNA binding domain-containing protein</fullName>
    </recommendedName>
</protein>
<evidence type="ECO:0008006" key="3">
    <source>
        <dbReference type="Google" id="ProtNLM"/>
    </source>
</evidence>
<dbReference type="OMA" id="YINSPRQ"/>
<dbReference type="AlphaFoldDB" id="A0A5K1VCW8"/>
<dbReference type="Gene3D" id="1.10.10.60">
    <property type="entry name" value="Homeodomain-like"/>
    <property type="match status" value="1"/>
</dbReference>
<evidence type="ECO:0000313" key="2">
    <source>
        <dbReference type="Proteomes" id="UP000078387"/>
    </source>
</evidence>
<dbReference type="VEuPathDB" id="AmoebaDB:EHI_156300"/>
<organism evidence="1 2">
    <name type="scientific">Entamoeba histolytica</name>
    <dbReference type="NCBI Taxonomy" id="5759"/>
    <lineage>
        <taxon>Eukaryota</taxon>
        <taxon>Amoebozoa</taxon>
        <taxon>Evosea</taxon>
        <taxon>Archamoebae</taxon>
        <taxon>Mastigamoebida</taxon>
        <taxon>Entamoebidae</taxon>
        <taxon>Entamoeba</taxon>
    </lineage>
</organism>
<name>A0A5K1VCW8_ENTHI</name>